<comment type="caution">
    <text evidence="2">The sequence shown here is derived from an EMBL/GenBank/DDBJ whole genome shotgun (WGS) entry which is preliminary data.</text>
</comment>
<feature type="compositionally biased region" description="Polar residues" evidence="1">
    <location>
        <begin position="41"/>
        <end position="84"/>
    </location>
</feature>
<feature type="region of interest" description="Disordered" evidence="1">
    <location>
        <begin position="24"/>
        <end position="92"/>
    </location>
</feature>
<evidence type="ECO:0000313" key="3">
    <source>
        <dbReference type="Proteomes" id="UP001054945"/>
    </source>
</evidence>
<name>A0AAV4TYI2_CAEEX</name>
<organism evidence="2 3">
    <name type="scientific">Caerostris extrusa</name>
    <name type="common">Bark spider</name>
    <name type="synonym">Caerostris bankana</name>
    <dbReference type="NCBI Taxonomy" id="172846"/>
    <lineage>
        <taxon>Eukaryota</taxon>
        <taxon>Metazoa</taxon>
        <taxon>Ecdysozoa</taxon>
        <taxon>Arthropoda</taxon>
        <taxon>Chelicerata</taxon>
        <taxon>Arachnida</taxon>
        <taxon>Araneae</taxon>
        <taxon>Araneomorphae</taxon>
        <taxon>Entelegynae</taxon>
        <taxon>Araneoidea</taxon>
        <taxon>Araneidae</taxon>
        <taxon>Caerostris</taxon>
    </lineage>
</organism>
<proteinExistence type="predicted"/>
<keyword evidence="3" id="KW-1185">Reference proteome</keyword>
<accession>A0AAV4TYI2</accession>
<dbReference type="EMBL" id="BPLR01011975">
    <property type="protein sequence ID" value="GIY50422.1"/>
    <property type="molecule type" value="Genomic_DNA"/>
</dbReference>
<gene>
    <name evidence="2" type="ORF">CEXT_161211</name>
</gene>
<evidence type="ECO:0000256" key="1">
    <source>
        <dbReference type="SAM" id="MobiDB-lite"/>
    </source>
</evidence>
<protein>
    <submittedName>
        <fullName evidence="2">Uncharacterized protein</fullName>
    </submittedName>
</protein>
<reference evidence="2 3" key="1">
    <citation type="submission" date="2021-06" db="EMBL/GenBank/DDBJ databases">
        <title>Caerostris extrusa draft genome.</title>
        <authorList>
            <person name="Kono N."/>
            <person name="Arakawa K."/>
        </authorList>
    </citation>
    <scope>NUCLEOTIDE SEQUENCE [LARGE SCALE GENOMIC DNA]</scope>
</reference>
<dbReference type="Proteomes" id="UP001054945">
    <property type="component" value="Unassembled WGS sequence"/>
</dbReference>
<sequence length="129" mass="13825">MEMGNLLQTIVSSIIGVVPFPGSAGPFGGMSPPSFMIITEPHSQSQCPNEQTDNTQDASATTTNQEESHQNAQEEQSGNGSSDTSSEREPIHLRVLFGIPMLSSDVASNESEENQVFQAVLKTKATTRN</sequence>
<dbReference type="AlphaFoldDB" id="A0AAV4TYI2"/>
<evidence type="ECO:0000313" key="2">
    <source>
        <dbReference type="EMBL" id="GIY50422.1"/>
    </source>
</evidence>